<dbReference type="PANTHER" id="PTHR43610">
    <property type="entry name" value="BLL6696 PROTEIN"/>
    <property type="match status" value="1"/>
</dbReference>
<dbReference type="InterPro" id="IPR000182">
    <property type="entry name" value="GNAT_dom"/>
</dbReference>
<evidence type="ECO:0000313" key="2">
    <source>
        <dbReference type="EMBL" id="MCH7398096.1"/>
    </source>
</evidence>
<protein>
    <submittedName>
        <fullName evidence="2">GNAT family N-acetyltransferase</fullName>
    </submittedName>
</protein>
<evidence type="ECO:0000259" key="1">
    <source>
        <dbReference type="PROSITE" id="PS51186"/>
    </source>
</evidence>
<feature type="domain" description="N-acetyltransferase" evidence="1">
    <location>
        <begin position="14"/>
        <end position="165"/>
    </location>
</feature>
<dbReference type="EMBL" id="JAKZGS010000005">
    <property type="protein sequence ID" value="MCH7398096.1"/>
    <property type="molecule type" value="Genomic_DNA"/>
</dbReference>
<dbReference type="Pfam" id="PF13302">
    <property type="entry name" value="Acetyltransf_3"/>
    <property type="match status" value="1"/>
</dbReference>
<dbReference type="SUPFAM" id="SSF55729">
    <property type="entry name" value="Acyl-CoA N-acyltransferases (Nat)"/>
    <property type="match status" value="1"/>
</dbReference>
<name>A0ABS9UNA1_9BACT</name>
<dbReference type="InterPro" id="IPR016181">
    <property type="entry name" value="Acyl_CoA_acyltransferase"/>
</dbReference>
<comment type="caution">
    <text evidence="2">The sequence shown here is derived from an EMBL/GenBank/DDBJ whole genome shotgun (WGS) entry which is preliminary data.</text>
</comment>
<dbReference type="Proteomes" id="UP001165488">
    <property type="component" value="Unassembled WGS sequence"/>
</dbReference>
<gene>
    <name evidence="2" type="ORF">MM236_08855</name>
</gene>
<dbReference type="PROSITE" id="PS51186">
    <property type="entry name" value="GNAT"/>
    <property type="match status" value="1"/>
</dbReference>
<organism evidence="2 3">
    <name type="scientific">Belliella calami</name>
    <dbReference type="NCBI Taxonomy" id="2923436"/>
    <lineage>
        <taxon>Bacteria</taxon>
        <taxon>Pseudomonadati</taxon>
        <taxon>Bacteroidota</taxon>
        <taxon>Cytophagia</taxon>
        <taxon>Cytophagales</taxon>
        <taxon>Cyclobacteriaceae</taxon>
        <taxon>Belliella</taxon>
    </lineage>
</organism>
<dbReference type="RefSeq" id="WP_241274607.1">
    <property type="nucleotide sequence ID" value="NZ_JAKZGS010000005.1"/>
</dbReference>
<keyword evidence="3" id="KW-1185">Reference proteome</keyword>
<proteinExistence type="predicted"/>
<accession>A0ABS9UNA1</accession>
<dbReference type="Gene3D" id="3.40.630.30">
    <property type="match status" value="1"/>
</dbReference>
<dbReference type="PANTHER" id="PTHR43610:SF1">
    <property type="entry name" value="N-ACETYLTRANSFERASE DOMAIN-CONTAINING PROTEIN"/>
    <property type="match status" value="1"/>
</dbReference>
<reference evidence="2" key="1">
    <citation type="submission" date="2022-03" db="EMBL/GenBank/DDBJ databases">
        <title>De novo assembled genomes of Belliella spp. (Cyclobacteriaceae) strains.</title>
        <authorList>
            <person name="Szabo A."/>
            <person name="Korponai K."/>
            <person name="Felfoldi T."/>
        </authorList>
    </citation>
    <scope>NUCLEOTIDE SEQUENCE</scope>
    <source>
        <strain evidence="2">DSM 107340</strain>
    </source>
</reference>
<sequence length="187" mass="21735">MDVNFDLILENENLILRPIQLGDVGKLSLMTESSAMWRFFTHDLSDHEELLAWFAPAFNRERLQFVIIDKKTNEIIGTTAFGNFSFVDQRLEIGWTWLGKDFQGTGINSQVKGLMVCYAFEVMGIERVEFKTDVLNIQARSALKNISAIEEGVLRSHTLMTRGRRRDTIFFSILKSEWNHVKRENDW</sequence>
<evidence type="ECO:0000313" key="3">
    <source>
        <dbReference type="Proteomes" id="UP001165488"/>
    </source>
</evidence>